<reference evidence="2" key="1">
    <citation type="submission" date="2019-04" db="EMBL/GenBank/DDBJ databases">
        <title>Sequencing of skin fungus with MAO and IRED activity.</title>
        <authorList>
            <person name="Marsaioli A.J."/>
            <person name="Bonatto J.M.C."/>
            <person name="Reis Junior O."/>
        </authorList>
    </citation>
    <scope>NUCLEOTIDE SEQUENCE</scope>
    <source>
        <strain evidence="2">30M1</strain>
    </source>
</reference>
<evidence type="ECO:0000256" key="1">
    <source>
        <dbReference type="SAM" id="MobiDB-lite"/>
    </source>
</evidence>
<keyword evidence="3" id="KW-1185">Reference proteome</keyword>
<gene>
    <name evidence="2" type="ORF">E8E13_006345</name>
</gene>
<evidence type="ECO:0000313" key="3">
    <source>
        <dbReference type="Proteomes" id="UP000801428"/>
    </source>
</evidence>
<sequence>MATIDPKLVSAQATEKEASPTRSLSEDSATALHKDMAPVSSDDEAVWLATRSLSKAPTTIVESWGPRPATAIKSEHINNGHVKAPPTYISGEEARLLTQSPASREAAAAAAIAASPAENESINDSFANLDLSRVSDSTEGDSRCFSSGPPMATHRPQTLVPVPSPLLLAIRSLLKTYMNTTTYPANMFTPSEDDHAYTSGEADPVAHNGNTNMQVVQLYQTTNDLQSAINTLNARAAELDILRVAELDTLRARVTQLEHNAAEPTVNRIITLSASKRQAADAFSAADNSKSERTKQRKKLEVNIPPKLPGQSNLGVPTPLDSGVVMPSFVLASSPMTPHTPYTPGRIGPPDSSKKTATSMTKRTIHNLDRYIPPANILLPMVPLTDTEVIVFFFNSLSLPNVALRLYARGWGPATITGTLNDHRNVDPPYLRNTCSVKCTVAMKNGRKKYGDEWESKFRAAIAGATDMRATDLIRKETEDFKDYYVRDLAQKLKCYPSEEDGGIFTKCVKYCVENKAPYTMSNVVQLAVILYNNEVPQHPAEPSAPLAKSEDYKWEEEEDVSTPTPVVDNSSA</sequence>
<comment type="caution">
    <text evidence="2">The sequence shown here is derived from an EMBL/GenBank/DDBJ whole genome shotgun (WGS) entry which is preliminary data.</text>
</comment>
<feature type="region of interest" description="Disordered" evidence="1">
    <location>
        <begin position="1"/>
        <end position="39"/>
    </location>
</feature>
<feature type="region of interest" description="Disordered" evidence="1">
    <location>
        <begin position="338"/>
        <end position="357"/>
    </location>
</feature>
<dbReference type="Proteomes" id="UP000801428">
    <property type="component" value="Unassembled WGS sequence"/>
</dbReference>
<protein>
    <submittedName>
        <fullName evidence="2">Uncharacterized protein</fullName>
    </submittedName>
</protein>
<dbReference type="OrthoDB" id="3792684at2759"/>
<feature type="region of interest" description="Disordered" evidence="1">
    <location>
        <begin position="539"/>
        <end position="573"/>
    </location>
</feature>
<accession>A0A9P4TA48</accession>
<feature type="compositionally biased region" description="Polar residues" evidence="1">
    <location>
        <begin position="562"/>
        <end position="573"/>
    </location>
</feature>
<dbReference type="AlphaFoldDB" id="A0A9P4TA48"/>
<proteinExistence type="predicted"/>
<name>A0A9P4TA48_CURKU</name>
<dbReference type="EMBL" id="SWKU01000018">
    <property type="protein sequence ID" value="KAF2998933.1"/>
    <property type="molecule type" value="Genomic_DNA"/>
</dbReference>
<evidence type="ECO:0000313" key="2">
    <source>
        <dbReference type="EMBL" id="KAF2998933.1"/>
    </source>
</evidence>
<organism evidence="2 3">
    <name type="scientific">Curvularia kusanoi</name>
    <name type="common">Cochliobolus kusanoi</name>
    <dbReference type="NCBI Taxonomy" id="90978"/>
    <lineage>
        <taxon>Eukaryota</taxon>
        <taxon>Fungi</taxon>
        <taxon>Dikarya</taxon>
        <taxon>Ascomycota</taxon>
        <taxon>Pezizomycotina</taxon>
        <taxon>Dothideomycetes</taxon>
        <taxon>Pleosporomycetidae</taxon>
        <taxon>Pleosporales</taxon>
        <taxon>Pleosporineae</taxon>
        <taxon>Pleosporaceae</taxon>
        <taxon>Curvularia</taxon>
    </lineage>
</organism>